<gene>
    <name evidence="1" type="ORF">GZ78_09315</name>
</gene>
<accession>A0A081NHB9</accession>
<name>A0A081NHB9_9GAMM</name>
<dbReference type="STRING" id="1137799.GZ78_09315"/>
<evidence type="ECO:0000313" key="2">
    <source>
        <dbReference type="Proteomes" id="UP000028073"/>
    </source>
</evidence>
<reference evidence="1 2" key="1">
    <citation type="submission" date="2014-06" db="EMBL/GenBank/DDBJ databases">
        <title>Whole Genome Sequences of Three Symbiotic Endozoicomonas Bacteria.</title>
        <authorList>
            <person name="Neave M.J."/>
            <person name="Apprill A."/>
            <person name="Voolstra C.R."/>
        </authorList>
    </citation>
    <scope>NUCLEOTIDE SEQUENCE [LARGE SCALE GENOMIC DNA]</scope>
    <source>
        <strain evidence="1 2">DSM 25634</strain>
    </source>
</reference>
<organism evidence="1 2">
    <name type="scientific">Endozoicomonas numazuensis</name>
    <dbReference type="NCBI Taxonomy" id="1137799"/>
    <lineage>
        <taxon>Bacteria</taxon>
        <taxon>Pseudomonadati</taxon>
        <taxon>Pseudomonadota</taxon>
        <taxon>Gammaproteobacteria</taxon>
        <taxon>Oceanospirillales</taxon>
        <taxon>Endozoicomonadaceae</taxon>
        <taxon>Endozoicomonas</taxon>
    </lineage>
</organism>
<comment type="caution">
    <text evidence="1">The sequence shown here is derived from an EMBL/GenBank/DDBJ whole genome shotgun (WGS) entry which is preliminary data.</text>
</comment>
<protein>
    <recommendedName>
        <fullName evidence="3">DNA phosphorothioation-dependent restriction protein DptG</fullName>
    </recommendedName>
</protein>
<keyword evidence="2" id="KW-1185">Reference proteome</keyword>
<dbReference type="AlphaFoldDB" id="A0A081NHB9"/>
<evidence type="ECO:0008006" key="3">
    <source>
        <dbReference type="Google" id="ProtNLM"/>
    </source>
</evidence>
<dbReference type="eggNOG" id="ENOG502Z8KF">
    <property type="taxonomic scope" value="Bacteria"/>
</dbReference>
<sequence>MENVAEKNDLNNYLPIRGKNNTINYGTVAGKVLGLLLGKELNTSKYSPEEFKNACLNELSELQVENDILEHIEKMYFRNNALTKVSPEFLLLGQEEKEAPASKYLSQIFRSFLKTDDQPSELDCKANFIEAIFIKMLQKYLLDPNEKKSAKSRQEQPYLPYMADNFSKDIRFLSGKTEYLLTHFEEFLELYNFLYCSQLALNIRSWTSGEPRSQKMYFILDTEKASQERSHIKSDGFYPMHRSMATVFPILSLLDTINKQAPDECVAPLWQYGDALVSEDYDSEELATQISQYAETFALNRKIKLRTGEYSSTPIDQLRLLVRYALDQFERSRYTEKKSRHEVRDAYLKQFDEHIAKHFVQNRGSAGRVLVLNQDYLLLLTNLTIGANGQLRFQELLKEFQARGVYFDKQSEQALIAFYERVGNVDRMSDSGDAVYVRSTI</sequence>
<dbReference type="NCBIfam" id="TIGR03236">
    <property type="entry name" value="dnd_assoc_1"/>
    <property type="match status" value="1"/>
</dbReference>
<evidence type="ECO:0000313" key="1">
    <source>
        <dbReference type="EMBL" id="KEQ17842.1"/>
    </source>
</evidence>
<dbReference type="Proteomes" id="UP000028073">
    <property type="component" value="Unassembled WGS sequence"/>
</dbReference>
<proteinExistence type="predicted"/>
<dbReference type="EMBL" id="JOKH01000002">
    <property type="protein sequence ID" value="KEQ17842.1"/>
    <property type="molecule type" value="Genomic_DNA"/>
</dbReference>
<dbReference type="InterPro" id="IPR017645">
    <property type="entry name" value="Dnd_assoc_1"/>
</dbReference>